<accession>A0ABV2AR25</accession>
<gene>
    <name evidence="2" type="ORF">MHBO_003637</name>
</gene>
<keyword evidence="3" id="KW-1185">Reference proteome</keyword>
<dbReference type="Pfam" id="PF00271">
    <property type="entry name" value="Helicase_C"/>
    <property type="match status" value="1"/>
</dbReference>
<dbReference type="InterPro" id="IPR001650">
    <property type="entry name" value="Helicase_C-like"/>
</dbReference>
<dbReference type="SUPFAM" id="SSF52540">
    <property type="entry name" value="P-loop containing nucleoside triphosphate hydrolases"/>
    <property type="match status" value="1"/>
</dbReference>
<dbReference type="Gene3D" id="3.40.50.300">
    <property type="entry name" value="P-loop containing nucleotide triphosphate hydrolases"/>
    <property type="match status" value="2"/>
</dbReference>
<feature type="non-terminal residue" evidence="2">
    <location>
        <position position="122"/>
    </location>
</feature>
<name>A0ABV2AR25_9EUKA</name>
<organism evidence="2 3">
    <name type="scientific">Bonamia ostreae</name>
    <dbReference type="NCBI Taxonomy" id="126728"/>
    <lineage>
        <taxon>Eukaryota</taxon>
        <taxon>Sar</taxon>
        <taxon>Rhizaria</taxon>
        <taxon>Endomyxa</taxon>
        <taxon>Ascetosporea</taxon>
        <taxon>Haplosporida</taxon>
        <taxon>Bonamia</taxon>
    </lineage>
</organism>
<proteinExistence type="predicted"/>
<evidence type="ECO:0000313" key="2">
    <source>
        <dbReference type="EMBL" id="MES1922123.1"/>
    </source>
</evidence>
<comment type="caution">
    <text evidence="2">The sequence shown here is derived from an EMBL/GenBank/DDBJ whole genome shotgun (WGS) entry which is preliminary data.</text>
</comment>
<protein>
    <recommendedName>
        <fullName evidence="1">Helicase C-terminal domain-containing protein</fullName>
    </recommendedName>
</protein>
<dbReference type="InterPro" id="IPR027417">
    <property type="entry name" value="P-loop_NTPase"/>
</dbReference>
<evidence type="ECO:0000259" key="1">
    <source>
        <dbReference type="Pfam" id="PF00271"/>
    </source>
</evidence>
<sequence>MLSRGFQEQIYEILDGISSDYQVCLFSATLEKETLDIAEKFMKDPIMILVKKEQVTLEGITQFYISLNEEWKYDILCDIYDSVKINQCIIYCNTKRTVEWLAKQMLKDDHSVSMMHGDMEDH</sequence>
<reference evidence="2 3" key="1">
    <citation type="journal article" date="2024" name="BMC Biol.">
        <title>Comparative genomics of Ascetosporea gives new insight into the evolutionary basis for animal parasitism in Rhizaria.</title>
        <authorList>
            <person name="Hiltunen Thoren M."/>
            <person name="Onut-Brannstrom I."/>
            <person name="Alfjorden A."/>
            <person name="Peckova H."/>
            <person name="Swords F."/>
            <person name="Hooper C."/>
            <person name="Holzer A.S."/>
            <person name="Bass D."/>
            <person name="Burki F."/>
        </authorList>
    </citation>
    <scope>NUCLEOTIDE SEQUENCE [LARGE SCALE GENOMIC DNA]</scope>
    <source>
        <strain evidence="2">20-A016</strain>
    </source>
</reference>
<dbReference type="PANTHER" id="PTHR47958">
    <property type="entry name" value="ATP-DEPENDENT RNA HELICASE DBP3"/>
    <property type="match status" value="1"/>
</dbReference>
<feature type="domain" description="Helicase C-terminal" evidence="1">
    <location>
        <begin position="72"/>
        <end position="120"/>
    </location>
</feature>
<dbReference type="Proteomes" id="UP001439008">
    <property type="component" value="Unassembled WGS sequence"/>
</dbReference>
<evidence type="ECO:0000313" key="3">
    <source>
        <dbReference type="Proteomes" id="UP001439008"/>
    </source>
</evidence>
<dbReference type="EMBL" id="JBDODL010002249">
    <property type="protein sequence ID" value="MES1922123.1"/>
    <property type="molecule type" value="Genomic_DNA"/>
</dbReference>